<evidence type="ECO:0000313" key="3">
    <source>
        <dbReference type="Proteomes" id="UP000306753"/>
    </source>
</evidence>
<accession>A0A5R9QH52</accession>
<dbReference type="AlphaFoldDB" id="A0A5R9QH52"/>
<reference evidence="2 3" key="1">
    <citation type="journal article" date="2017" name="Eur. J. Clin. Microbiol. Infect. Dis.">
        <title>Uncommonly isolated clinical Pseudomonas: identification and phylogenetic assignation.</title>
        <authorList>
            <person name="Mulet M."/>
            <person name="Gomila M."/>
            <person name="Ramirez A."/>
            <person name="Cardew S."/>
            <person name="Moore E.R."/>
            <person name="Lalucat J."/>
            <person name="Garcia-Valdes E."/>
        </authorList>
    </citation>
    <scope>NUCLEOTIDE SEQUENCE [LARGE SCALE GENOMIC DNA]</scope>
    <source>
        <strain evidence="2 3">SD129</strain>
    </source>
</reference>
<sequence length="138" mass="15563">MMREAARRQLARDGWLQWPLVLLPLLISRLLFADLQFFPQLAMPLFCASLVTFFFSLARFTAFKHALIATERALDTDAEPAAWADLRRVRRRALIGAALPAWLAAIGVPLGLEPVAQWLLVVGSLALLLLYRIPRQLD</sequence>
<protein>
    <recommendedName>
        <fullName evidence="4">MFS transporter</fullName>
    </recommendedName>
</protein>
<evidence type="ECO:0000256" key="1">
    <source>
        <dbReference type="SAM" id="Phobius"/>
    </source>
</evidence>
<keyword evidence="1" id="KW-0472">Membrane</keyword>
<feature type="transmembrane region" description="Helical" evidence="1">
    <location>
        <begin position="116"/>
        <end position="133"/>
    </location>
</feature>
<dbReference type="EMBL" id="QLAG01000006">
    <property type="protein sequence ID" value="TLX64348.1"/>
    <property type="molecule type" value="Genomic_DNA"/>
</dbReference>
<feature type="transmembrane region" description="Helical" evidence="1">
    <location>
        <begin position="93"/>
        <end position="110"/>
    </location>
</feature>
<keyword evidence="3" id="KW-1185">Reference proteome</keyword>
<comment type="caution">
    <text evidence="2">The sequence shown here is derived from an EMBL/GenBank/DDBJ whole genome shotgun (WGS) entry which is preliminary data.</text>
</comment>
<gene>
    <name evidence="2" type="ORF">DN820_06720</name>
</gene>
<keyword evidence="1" id="KW-1133">Transmembrane helix</keyword>
<dbReference type="Proteomes" id="UP000306753">
    <property type="component" value="Unassembled WGS sequence"/>
</dbReference>
<evidence type="ECO:0000313" key="2">
    <source>
        <dbReference type="EMBL" id="TLX64348.1"/>
    </source>
</evidence>
<organism evidence="2 3">
    <name type="scientific">Stutzerimonas nosocomialis</name>
    <dbReference type="NCBI Taxonomy" id="1056496"/>
    <lineage>
        <taxon>Bacteria</taxon>
        <taxon>Pseudomonadati</taxon>
        <taxon>Pseudomonadota</taxon>
        <taxon>Gammaproteobacteria</taxon>
        <taxon>Pseudomonadales</taxon>
        <taxon>Pseudomonadaceae</taxon>
        <taxon>Stutzerimonas</taxon>
    </lineage>
</organism>
<evidence type="ECO:0008006" key="4">
    <source>
        <dbReference type="Google" id="ProtNLM"/>
    </source>
</evidence>
<dbReference type="RefSeq" id="WP_138411255.1">
    <property type="nucleotide sequence ID" value="NZ_QLAG01000006.1"/>
</dbReference>
<proteinExistence type="predicted"/>
<keyword evidence="1" id="KW-0812">Transmembrane</keyword>
<feature type="transmembrane region" description="Helical" evidence="1">
    <location>
        <begin position="42"/>
        <end position="62"/>
    </location>
</feature>
<name>A0A5R9QH52_9GAMM</name>